<evidence type="ECO:0000259" key="3">
    <source>
        <dbReference type="PROSITE" id="PS50943"/>
    </source>
</evidence>
<dbReference type="InterPro" id="IPR050807">
    <property type="entry name" value="TransReg_Diox_bact_type"/>
</dbReference>
<evidence type="ECO:0000313" key="4">
    <source>
        <dbReference type="EMBL" id="GAA3658191.1"/>
    </source>
</evidence>
<proteinExistence type="predicted"/>
<organism evidence="4 5">
    <name type="scientific">Microbacterium marinilacus</name>
    <dbReference type="NCBI Taxonomy" id="415209"/>
    <lineage>
        <taxon>Bacteria</taxon>
        <taxon>Bacillati</taxon>
        <taxon>Actinomycetota</taxon>
        <taxon>Actinomycetes</taxon>
        <taxon>Micrococcales</taxon>
        <taxon>Microbacteriaceae</taxon>
        <taxon>Microbacterium</taxon>
    </lineage>
</organism>
<dbReference type="PANTHER" id="PTHR46797:SF1">
    <property type="entry name" value="METHYLPHOSPHONATE SYNTHASE"/>
    <property type="match status" value="1"/>
</dbReference>
<dbReference type="Pfam" id="PF01381">
    <property type="entry name" value="HTH_3"/>
    <property type="match status" value="1"/>
</dbReference>
<dbReference type="PANTHER" id="PTHR46797">
    <property type="entry name" value="HTH-TYPE TRANSCRIPTIONAL REGULATOR"/>
    <property type="match status" value="1"/>
</dbReference>
<dbReference type="RefSeq" id="WP_221857873.1">
    <property type="nucleotide sequence ID" value="NZ_BAAAYV010000006.1"/>
</dbReference>
<sequence length="211" mass="22741">MSNDEALRLGAAIRARRKQLGLTIVELAERAALSHPFVSQLERGLARPSLDSLGRIAHALGTSQIELWSGTALDAERPGVQRNEAREATGVYGLEQARILVHGDTRFTPIDVRGDHRERGEYFLHDEDEFALVIEGRVDIDLGPEGVFTLGPDESLYFPGGTPHRWGSSDGGAYRMVVVKERRATTRPPIAGCGAASTGGAGTTSRRGAEA</sequence>
<dbReference type="SMART" id="SM00530">
    <property type="entry name" value="HTH_XRE"/>
    <property type="match status" value="1"/>
</dbReference>
<dbReference type="CDD" id="cd00093">
    <property type="entry name" value="HTH_XRE"/>
    <property type="match status" value="1"/>
</dbReference>
<name>A0ABP7BH99_9MICO</name>
<dbReference type="InterPro" id="IPR013096">
    <property type="entry name" value="Cupin_2"/>
</dbReference>
<dbReference type="InterPro" id="IPR011051">
    <property type="entry name" value="RmlC_Cupin_sf"/>
</dbReference>
<evidence type="ECO:0000313" key="5">
    <source>
        <dbReference type="Proteomes" id="UP001410795"/>
    </source>
</evidence>
<dbReference type="InterPro" id="IPR001387">
    <property type="entry name" value="Cro/C1-type_HTH"/>
</dbReference>
<evidence type="ECO:0000256" key="1">
    <source>
        <dbReference type="ARBA" id="ARBA00023125"/>
    </source>
</evidence>
<keyword evidence="1" id="KW-0238">DNA-binding</keyword>
<evidence type="ECO:0000256" key="2">
    <source>
        <dbReference type="SAM" id="MobiDB-lite"/>
    </source>
</evidence>
<keyword evidence="5" id="KW-1185">Reference proteome</keyword>
<dbReference type="InterPro" id="IPR014710">
    <property type="entry name" value="RmlC-like_jellyroll"/>
</dbReference>
<dbReference type="SUPFAM" id="SSF47413">
    <property type="entry name" value="lambda repressor-like DNA-binding domains"/>
    <property type="match status" value="1"/>
</dbReference>
<feature type="region of interest" description="Disordered" evidence="2">
    <location>
        <begin position="188"/>
        <end position="211"/>
    </location>
</feature>
<dbReference type="Pfam" id="PF07883">
    <property type="entry name" value="Cupin_2"/>
    <property type="match status" value="1"/>
</dbReference>
<protein>
    <submittedName>
        <fullName evidence="4">XRE family transcriptional regulator</fullName>
    </submittedName>
</protein>
<dbReference type="SUPFAM" id="SSF51182">
    <property type="entry name" value="RmlC-like cupins"/>
    <property type="match status" value="1"/>
</dbReference>
<dbReference type="CDD" id="cd02209">
    <property type="entry name" value="cupin_XRE_C"/>
    <property type="match status" value="1"/>
</dbReference>
<comment type="caution">
    <text evidence="4">The sequence shown here is derived from an EMBL/GenBank/DDBJ whole genome shotgun (WGS) entry which is preliminary data.</text>
</comment>
<dbReference type="InterPro" id="IPR010982">
    <property type="entry name" value="Lambda_DNA-bd_dom_sf"/>
</dbReference>
<gene>
    <name evidence="4" type="ORF">GCM10022202_18330</name>
</gene>
<dbReference type="Gene3D" id="2.60.120.10">
    <property type="entry name" value="Jelly Rolls"/>
    <property type="match status" value="1"/>
</dbReference>
<accession>A0ABP7BH99</accession>
<reference evidence="5" key="1">
    <citation type="journal article" date="2019" name="Int. J. Syst. Evol. Microbiol.">
        <title>The Global Catalogue of Microorganisms (GCM) 10K type strain sequencing project: providing services to taxonomists for standard genome sequencing and annotation.</title>
        <authorList>
            <consortium name="The Broad Institute Genomics Platform"/>
            <consortium name="The Broad Institute Genome Sequencing Center for Infectious Disease"/>
            <person name="Wu L."/>
            <person name="Ma J."/>
        </authorList>
    </citation>
    <scope>NUCLEOTIDE SEQUENCE [LARGE SCALE GENOMIC DNA]</scope>
    <source>
        <strain evidence="5">JCM 16546</strain>
    </source>
</reference>
<dbReference type="PROSITE" id="PS50943">
    <property type="entry name" value="HTH_CROC1"/>
    <property type="match status" value="1"/>
</dbReference>
<dbReference type="Proteomes" id="UP001410795">
    <property type="component" value="Unassembled WGS sequence"/>
</dbReference>
<feature type="domain" description="HTH cro/C1-type" evidence="3">
    <location>
        <begin position="13"/>
        <end position="67"/>
    </location>
</feature>
<dbReference type="Gene3D" id="1.10.260.40">
    <property type="entry name" value="lambda repressor-like DNA-binding domains"/>
    <property type="match status" value="1"/>
</dbReference>
<dbReference type="EMBL" id="BAAAYV010000006">
    <property type="protein sequence ID" value="GAA3658191.1"/>
    <property type="molecule type" value="Genomic_DNA"/>
</dbReference>